<protein>
    <submittedName>
        <fullName evidence="2">F-box family protein</fullName>
    </submittedName>
</protein>
<evidence type="ECO:0000313" key="3">
    <source>
        <dbReference type="Proteomes" id="UP000325081"/>
    </source>
</evidence>
<dbReference type="Proteomes" id="UP000325081">
    <property type="component" value="Unassembled WGS sequence"/>
</dbReference>
<gene>
    <name evidence="2" type="ORF">STAS_32618</name>
</gene>
<dbReference type="Gene3D" id="1.20.1280.50">
    <property type="match status" value="1"/>
</dbReference>
<sequence>MVLRACKRRTKNFTLTEERDYSTIGLYQCATSEASTSTSFGPPFFTLLELPVPLLHDILSRLPLLDILKCRCICKTFIKLLKDPYFSRIHLSNAPTLRTNLILQKNIGTRRIFETFTFDLNESTVSSCRSSFDCEKNLNNTRPSIRNGLPELSKVNSEFSFRANGLTLIGSCNGLLCFYCARPLRPFYMICNPILGERLKLPQLANPSALYTYENSSSFFGYCASTKRYKVVSFMWLIFTDNLHFEYSKEMVAYVHTLGWGSWRRVDNPTCPRKNSLDPLLTDTLHWINDTEKPSEIIGSFDLEREKFGFISPPVHFNSQYVSKLPWLNVSVLRGCLCIFYMYEDSLFDVWVMGEYGVRESWTKEFSIDMKFYCRLRVEDLYRPVKLFGNGDLWFISSLNSLVCFCPRKRTFKELRSIKPWKFELTAHDLSFVSLKDVVGKKYREVQNFRIRRRELMFDL</sequence>
<dbReference type="NCBIfam" id="TIGR01640">
    <property type="entry name" value="F_box_assoc_1"/>
    <property type="match status" value="1"/>
</dbReference>
<dbReference type="InterPro" id="IPR001810">
    <property type="entry name" value="F-box_dom"/>
</dbReference>
<keyword evidence="3" id="KW-1185">Reference proteome</keyword>
<dbReference type="InterPro" id="IPR013187">
    <property type="entry name" value="F-box-assoc_dom_typ3"/>
</dbReference>
<name>A0A5A7RB94_STRAF</name>
<dbReference type="PROSITE" id="PS50181">
    <property type="entry name" value="FBOX"/>
    <property type="match status" value="1"/>
</dbReference>
<evidence type="ECO:0000259" key="1">
    <source>
        <dbReference type="PROSITE" id="PS50181"/>
    </source>
</evidence>
<dbReference type="InterPro" id="IPR017451">
    <property type="entry name" value="F-box-assoc_interact_dom"/>
</dbReference>
<dbReference type="PANTHER" id="PTHR31672">
    <property type="entry name" value="BNACNNG10540D PROTEIN"/>
    <property type="match status" value="1"/>
</dbReference>
<dbReference type="InterPro" id="IPR036047">
    <property type="entry name" value="F-box-like_dom_sf"/>
</dbReference>
<proteinExistence type="predicted"/>
<dbReference type="SMART" id="SM00256">
    <property type="entry name" value="FBOX"/>
    <property type="match status" value="1"/>
</dbReference>
<dbReference type="OrthoDB" id="610337at2759"/>
<dbReference type="PANTHER" id="PTHR31672:SF13">
    <property type="entry name" value="F-BOX PROTEIN CPR30-LIKE"/>
    <property type="match status" value="1"/>
</dbReference>
<feature type="domain" description="F-box" evidence="1">
    <location>
        <begin position="44"/>
        <end position="89"/>
    </location>
</feature>
<reference evidence="3" key="1">
    <citation type="journal article" date="2019" name="Curr. Biol.">
        <title>Genome Sequence of Striga asiatica Provides Insight into the Evolution of Plant Parasitism.</title>
        <authorList>
            <person name="Yoshida S."/>
            <person name="Kim S."/>
            <person name="Wafula E.K."/>
            <person name="Tanskanen J."/>
            <person name="Kim Y.M."/>
            <person name="Honaas L."/>
            <person name="Yang Z."/>
            <person name="Spallek T."/>
            <person name="Conn C.E."/>
            <person name="Ichihashi Y."/>
            <person name="Cheong K."/>
            <person name="Cui S."/>
            <person name="Der J.P."/>
            <person name="Gundlach H."/>
            <person name="Jiao Y."/>
            <person name="Hori C."/>
            <person name="Ishida J.K."/>
            <person name="Kasahara H."/>
            <person name="Kiba T."/>
            <person name="Kim M.S."/>
            <person name="Koo N."/>
            <person name="Laohavisit A."/>
            <person name="Lee Y.H."/>
            <person name="Lumba S."/>
            <person name="McCourt P."/>
            <person name="Mortimer J.C."/>
            <person name="Mutuku J.M."/>
            <person name="Nomura T."/>
            <person name="Sasaki-Sekimoto Y."/>
            <person name="Seto Y."/>
            <person name="Wang Y."/>
            <person name="Wakatake T."/>
            <person name="Sakakibara H."/>
            <person name="Demura T."/>
            <person name="Yamaguchi S."/>
            <person name="Yoneyama K."/>
            <person name="Manabe R.I."/>
            <person name="Nelson D.C."/>
            <person name="Schulman A.H."/>
            <person name="Timko M.P."/>
            <person name="dePamphilis C.W."/>
            <person name="Choi D."/>
            <person name="Shirasu K."/>
        </authorList>
    </citation>
    <scope>NUCLEOTIDE SEQUENCE [LARGE SCALE GENOMIC DNA]</scope>
    <source>
        <strain evidence="3">cv. UVA1</strain>
    </source>
</reference>
<dbReference type="Pfam" id="PF08268">
    <property type="entry name" value="FBA_3"/>
    <property type="match status" value="1"/>
</dbReference>
<dbReference type="AlphaFoldDB" id="A0A5A7RB94"/>
<dbReference type="InterPro" id="IPR050796">
    <property type="entry name" value="SCF_F-box_component"/>
</dbReference>
<dbReference type="Pfam" id="PF00646">
    <property type="entry name" value="F-box"/>
    <property type="match status" value="1"/>
</dbReference>
<evidence type="ECO:0000313" key="2">
    <source>
        <dbReference type="EMBL" id="GER54985.1"/>
    </source>
</evidence>
<comment type="caution">
    <text evidence="2">The sequence shown here is derived from an EMBL/GenBank/DDBJ whole genome shotgun (WGS) entry which is preliminary data.</text>
</comment>
<accession>A0A5A7RB94</accession>
<organism evidence="2 3">
    <name type="scientific">Striga asiatica</name>
    <name type="common">Asiatic witchweed</name>
    <name type="synonym">Buchnera asiatica</name>
    <dbReference type="NCBI Taxonomy" id="4170"/>
    <lineage>
        <taxon>Eukaryota</taxon>
        <taxon>Viridiplantae</taxon>
        <taxon>Streptophyta</taxon>
        <taxon>Embryophyta</taxon>
        <taxon>Tracheophyta</taxon>
        <taxon>Spermatophyta</taxon>
        <taxon>Magnoliopsida</taxon>
        <taxon>eudicotyledons</taxon>
        <taxon>Gunneridae</taxon>
        <taxon>Pentapetalae</taxon>
        <taxon>asterids</taxon>
        <taxon>lamiids</taxon>
        <taxon>Lamiales</taxon>
        <taxon>Orobanchaceae</taxon>
        <taxon>Buchnereae</taxon>
        <taxon>Striga</taxon>
    </lineage>
</organism>
<dbReference type="SUPFAM" id="SSF81383">
    <property type="entry name" value="F-box domain"/>
    <property type="match status" value="1"/>
</dbReference>
<dbReference type="EMBL" id="BKCP01011625">
    <property type="protein sequence ID" value="GER54985.1"/>
    <property type="molecule type" value="Genomic_DNA"/>
</dbReference>